<name>A0A176ZXD4_9PEZI</name>
<dbReference type="RefSeq" id="XP_024319923.1">
    <property type="nucleotide sequence ID" value="XM_024472391.1"/>
</dbReference>
<dbReference type="AlphaFoldDB" id="A0A176ZXD4"/>
<dbReference type="GeneID" id="36291887"/>
<dbReference type="Proteomes" id="UP000077154">
    <property type="component" value="Unassembled WGS sequence"/>
</dbReference>
<proteinExistence type="predicted"/>
<evidence type="ECO:0000313" key="1">
    <source>
        <dbReference type="EMBL" id="OAF54619.1"/>
    </source>
</evidence>
<accession>A0A176ZXD4</accession>
<protein>
    <submittedName>
        <fullName evidence="1">Uncharacterized protein</fullName>
    </submittedName>
</protein>
<dbReference type="EMBL" id="KV441417">
    <property type="protein sequence ID" value="OAF54619.1"/>
    <property type="molecule type" value="Genomic_DNA"/>
</dbReference>
<gene>
    <name evidence="1" type="ORF">VC83_08848</name>
</gene>
<organism evidence="1">
    <name type="scientific">Pseudogymnoascus destructans</name>
    <dbReference type="NCBI Taxonomy" id="655981"/>
    <lineage>
        <taxon>Eukaryota</taxon>
        <taxon>Fungi</taxon>
        <taxon>Dikarya</taxon>
        <taxon>Ascomycota</taxon>
        <taxon>Pezizomycotina</taxon>
        <taxon>Leotiomycetes</taxon>
        <taxon>Thelebolales</taxon>
        <taxon>Thelebolaceae</taxon>
        <taxon>Pseudogymnoascus</taxon>
    </lineage>
</organism>
<reference evidence="1" key="1">
    <citation type="submission" date="2016-03" db="EMBL/GenBank/DDBJ databases">
        <title>Updated assembly of Pseudogymnoascus destructans, the fungus causing white-nose syndrome of bats.</title>
        <authorList>
            <person name="Palmer J.M."/>
            <person name="Drees K.P."/>
            <person name="Foster J.T."/>
            <person name="Lindner D.L."/>
        </authorList>
    </citation>
    <scope>NUCLEOTIDE SEQUENCE [LARGE SCALE GENOMIC DNA]</scope>
    <source>
        <strain evidence="1">20631-21</strain>
    </source>
</reference>
<sequence>MAKDDATKRDRFVTTLFVRPVSETAPRLSIRNFIRLTRRIRQSENEDRTTDEMGIGIRWHLEPLSGARRQIDHFGFTFAWLCIICTMVAEWRARSVVQSRDSYVLRSPYYFEIPFGDIREIHKGETPPPSKSGSQPLICFLLLYQSLSRLPPLCGPTWGGEEVGERLMHLRVDHVARVFNFPQWDIWPVASSPSPKTVVGIDSGKSGNILATSHLPMWIS</sequence>